<feature type="compositionally biased region" description="Basic residues" evidence="4">
    <location>
        <begin position="2788"/>
        <end position="2803"/>
    </location>
</feature>
<dbReference type="Pfam" id="PF13374">
    <property type="entry name" value="TPR_10"/>
    <property type="match status" value="1"/>
</dbReference>
<dbReference type="InterPro" id="IPR031101">
    <property type="entry name" value="Ctr9"/>
</dbReference>
<feature type="compositionally biased region" description="Acidic residues" evidence="4">
    <location>
        <begin position="2856"/>
        <end position="2866"/>
    </location>
</feature>
<accession>A0AAV6N3Z4</accession>
<evidence type="ECO:0000313" key="6">
    <source>
        <dbReference type="EMBL" id="KAG6590030.1"/>
    </source>
</evidence>
<dbReference type="FunFam" id="1.25.40.10:FF:000383">
    <property type="entry name" value="Rna polymerase-associated protein ctr9"/>
    <property type="match status" value="1"/>
</dbReference>
<dbReference type="InterPro" id="IPR019448">
    <property type="entry name" value="NT-C2"/>
</dbReference>
<feature type="domain" description="C2 NT-type" evidence="5">
    <location>
        <begin position="727"/>
        <end position="875"/>
    </location>
</feature>
<feature type="region of interest" description="Disordered" evidence="4">
    <location>
        <begin position="1708"/>
        <end position="1751"/>
    </location>
</feature>
<feature type="repeat" description="TPR" evidence="3">
    <location>
        <begin position="197"/>
        <end position="230"/>
    </location>
</feature>
<feature type="region of interest" description="Disordered" evidence="4">
    <location>
        <begin position="910"/>
        <end position="935"/>
    </location>
</feature>
<feature type="repeat" description="TPR" evidence="3">
    <location>
        <begin position="2550"/>
        <end position="2583"/>
    </location>
</feature>
<feature type="repeat" description="TPR" evidence="3">
    <location>
        <begin position="2212"/>
        <end position="2245"/>
    </location>
</feature>
<feature type="compositionally biased region" description="Polar residues" evidence="4">
    <location>
        <begin position="915"/>
        <end position="933"/>
    </location>
</feature>
<reference evidence="6 7" key="1">
    <citation type="journal article" date="2021" name="Hortic Res">
        <title>The domestication of Cucurbita argyrosperma as revealed by the genome of its wild relative.</title>
        <authorList>
            <person name="Barrera-Redondo J."/>
            <person name="Sanchez-de la Vega G."/>
            <person name="Aguirre-Liguori J.A."/>
            <person name="Castellanos-Morales G."/>
            <person name="Gutierrez-Guerrero Y.T."/>
            <person name="Aguirre-Dugua X."/>
            <person name="Aguirre-Planter E."/>
            <person name="Tenaillon M.I."/>
            <person name="Lira-Saade R."/>
            <person name="Eguiarte L.E."/>
        </authorList>
    </citation>
    <scope>NUCLEOTIDE SEQUENCE [LARGE SCALE GENOMIC DNA]</scope>
    <source>
        <strain evidence="6">JBR-2021</strain>
    </source>
</reference>
<keyword evidence="7" id="KW-1185">Reference proteome</keyword>
<evidence type="ECO:0000259" key="5">
    <source>
        <dbReference type="PROSITE" id="PS51840"/>
    </source>
</evidence>
<dbReference type="PANTHER" id="PTHR14027:SF2">
    <property type="entry name" value="RNA POLYMERASE-ASSOCIATED PROTEIN CTR9 HOMOLOG"/>
    <property type="match status" value="1"/>
</dbReference>
<feature type="repeat" description="TPR" evidence="3">
    <location>
        <begin position="342"/>
        <end position="375"/>
    </location>
</feature>
<dbReference type="Pfam" id="PF14559">
    <property type="entry name" value="TPR_19"/>
    <property type="match status" value="2"/>
</dbReference>
<dbReference type="EMBL" id="JAGKQH010000010">
    <property type="protein sequence ID" value="KAG6590030.1"/>
    <property type="molecule type" value="Genomic_DNA"/>
</dbReference>
<dbReference type="PROSITE" id="PS50293">
    <property type="entry name" value="TPR_REGION"/>
    <property type="match status" value="1"/>
</dbReference>
<comment type="caution">
    <text evidence="6">The sequence shown here is derived from an EMBL/GenBank/DDBJ whole genome shotgun (WGS) entry which is preliminary data.</text>
</comment>
<dbReference type="Pfam" id="PF10358">
    <property type="entry name" value="NT-C2"/>
    <property type="match status" value="1"/>
</dbReference>
<feature type="repeat" description="TPR" evidence="3">
    <location>
        <begin position="376"/>
        <end position="409"/>
    </location>
</feature>
<feature type="region of interest" description="Disordered" evidence="4">
    <location>
        <begin position="1398"/>
        <end position="1445"/>
    </location>
</feature>
<feature type="non-terminal residue" evidence="6">
    <location>
        <position position="1"/>
    </location>
</feature>
<evidence type="ECO:0000256" key="1">
    <source>
        <dbReference type="ARBA" id="ARBA00022737"/>
    </source>
</evidence>
<feature type="compositionally biased region" description="Polar residues" evidence="4">
    <location>
        <begin position="678"/>
        <end position="693"/>
    </location>
</feature>
<evidence type="ECO:0000313" key="7">
    <source>
        <dbReference type="Proteomes" id="UP000685013"/>
    </source>
</evidence>
<feature type="repeat" description="TPR" evidence="3">
    <location>
        <begin position="162"/>
        <end position="195"/>
    </location>
</feature>
<dbReference type="GO" id="GO:0016593">
    <property type="term" value="C:Cdc73/Paf1 complex"/>
    <property type="evidence" value="ECO:0007669"/>
    <property type="project" value="TreeGrafter"/>
</dbReference>
<dbReference type="Pfam" id="PF13432">
    <property type="entry name" value="TPR_16"/>
    <property type="match status" value="2"/>
</dbReference>
<feature type="compositionally biased region" description="Polar residues" evidence="4">
    <location>
        <begin position="2826"/>
        <end position="2839"/>
    </location>
</feature>
<dbReference type="FunFam" id="1.25.40.10:FF:000628">
    <property type="entry name" value="protein CTR9 homolog"/>
    <property type="match status" value="1"/>
</dbReference>
<feature type="region of interest" description="Disordered" evidence="4">
    <location>
        <begin position="678"/>
        <end position="714"/>
    </location>
</feature>
<organism evidence="6 7">
    <name type="scientific">Cucurbita argyrosperma subsp. sororia</name>
    <dbReference type="NCBI Taxonomy" id="37648"/>
    <lineage>
        <taxon>Eukaryota</taxon>
        <taxon>Viridiplantae</taxon>
        <taxon>Streptophyta</taxon>
        <taxon>Embryophyta</taxon>
        <taxon>Tracheophyta</taxon>
        <taxon>Spermatophyta</taxon>
        <taxon>Magnoliopsida</taxon>
        <taxon>eudicotyledons</taxon>
        <taxon>Gunneridae</taxon>
        <taxon>Pentapetalae</taxon>
        <taxon>rosids</taxon>
        <taxon>fabids</taxon>
        <taxon>Cucurbitales</taxon>
        <taxon>Cucurbitaceae</taxon>
        <taxon>Cucurbiteae</taxon>
        <taxon>Cucurbita</taxon>
    </lineage>
</organism>
<dbReference type="PANTHER" id="PTHR14027">
    <property type="entry name" value="RNA POLYMERASE-ASSOCIATED PROTEIN CTR9"/>
    <property type="match status" value="1"/>
</dbReference>
<feature type="region of interest" description="Disordered" evidence="4">
    <location>
        <begin position="2743"/>
        <end position="2913"/>
    </location>
</feature>
<dbReference type="PROSITE" id="PS51840">
    <property type="entry name" value="C2_NT"/>
    <property type="match status" value="1"/>
</dbReference>
<feature type="repeat" description="TPR" evidence="3">
    <location>
        <begin position="2178"/>
        <end position="2211"/>
    </location>
</feature>
<dbReference type="GO" id="GO:0006355">
    <property type="term" value="P:regulation of DNA-templated transcription"/>
    <property type="evidence" value="ECO:0007669"/>
    <property type="project" value="InterPro"/>
</dbReference>
<feature type="compositionally biased region" description="Acidic residues" evidence="4">
    <location>
        <begin position="2809"/>
        <end position="2825"/>
    </location>
</feature>
<feature type="region of interest" description="Disordered" evidence="4">
    <location>
        <begin position="1118"/>
        <end position="1137"/>
    </location>
</feature>
<dbReference type="PROSITE" id="PS50005">
    <property type="entry name" value="TPR"/>
    <property type="match status" value="8"/>
</dbReference>
<dbReference type="Proteomes" id="UP000685013">
    <property type="component" value="Chromosome 10"/>
</dbReference>
<evidence type="ECO:0000256" key="3">
    <source>
        <dbReference type="PROSITE-ProRule" id="PRU00339"/>
    </source>
</evidence>
<gene>
    <name evidence="6" type="primary">VIP6</name>
    <name evidence="6" type="ORF">SDJN03_15453</name>
</gene>
<dbReference type="Pfam" id="PF21745">
    <property type="entry name" value="PMI1_PMIR1-2_C"/>
    <property type="match status" value="1"/>
</dbReference>
<dbReference type="Pfam" id="PF13181">
    <property type="entry name" value="TPR_8"/>
    <property type="match status" value="2"/>
</dbReference>
<protein>
    <submittedName>
        <fullName evidence="6">Protein CTR9-like protein</fullName>
    </submittedName>
</protein>
<dbReference type="SMART" id="SM00028">
    <property type="entry name" value="TPR"/>
    <property type="match status" value="19"/>
</dbReference>
<dbReference type="FunFam" id="1.25.40.10:FF:000328">
    <property type="entry name" value="protein CTR9 homolog"/>
    <property type="match status" value="2"/>
</dbReference>
<evidence type="ECO:0000256" key="2">
    <source>
        <dbReference type="ARBA" id="ARBA00022803"/>
    </source>
</evidence>
<evidence type="ECO:0000256" key="4">
    <source>
        <dbReference type="SAM" id="MobiDB-lite"/>
    </source>
</evidence>
<keyword evidence="2 3" id="KW-0802">TPR repeat</keyword>
<dbReference type="InterPro" id="IPR019734">
    <property type="entry name" value="TPR_rpt"/>
</dbReference>
<keyword evidence="1" id="KW-0677">Repeat</keyword>
<feature type="compositionally biased region" description="Low complexity" evidence="4">
    <location>
        <begin position="1721"/>
        <end position="1737"/>
    </location>
</feature>
<feature type="repeat" description="TPR" evidence="3">
    <location>
        <begin position="2000"/>
        <end position="2033"/>
    </location>
</feature>
<dbReference type="GO" id="GO:0000993">
    <property type="term" value="F:RNA polymerase II complex binding"/>
    <property type="evidence" value="ECO:0007669"/>
    <property type="project" value="TreeGrafter"/>
</dbReference>
<dbReference type="GO" id="GO:0006368">
    <property type="term" value="P:transcription elongation by RNA polymerase II"/>
    <property type="evidence" value="ECO:0007669"/>
    <property type="project" value="TreeGrafter"/>
</dbReference>
<feature type="compositionally biased region" description="Basic and acidic residues" evidence="4">
    <location>
        <begin position="2743"/>
        <end position="2763"/>
    </location>
</feature>
<name>A0AAV6N3Z4_9ROSI</name>
<dbReference type="InterPro" id="IPR048972">
    <property type="entry name" value="PMI1_PMIR1-2_C"/>
</dbReference>
<proteinExistence type="predicted"/>
<sequence>MACVHIPVRNSEEEVRVALDQLPRDASEILDILKAEQAPLDLWLIIAREYFKQGKLEQFRQILEEGSSPDIDEFYANVRYERIAILNALGAYYHYLGKIETKQREKEEHFTLATQYYNKASRVDIHEPSTWIGKGQLLLTKGEVEQAFAAFKIVLDGDRDNVPALLGQACVEFNHGHYSESLELYKRALQVYPDCPAAVRLGIGLCCYKLKQYGKAQRAFERVLQLDPKNVEALVALAIIDMNTNEASRIRNGMEKMQKAFEIYPSCAMAPTYLANHFFFTGQRFLVEQLTETAFAIADHGPTKSHSFYNLARSYHSKGDYEKPGLYYMASAKEANKPREFVFPCHGLGQVQLKMGDLGSALSNMEKVLKVYPNNCGTLKVLGHIYVQLGRSEKAQEALRKATKIDPRDAQSFLDLGELLISTDEDAALDAFKTASILLRKGGQEVPTEVLNNLGVLHFEREEFELAERNFKEALGDGIWLDFFDGKLRCTAIEASASVLQYKDMELFYQLEREGRSIVLPWKKVTSLFNLARLFEQLHNIEVASALYRLILFKYPDFIDAYLRLASIAKARNYVQLSIELVNDALKVDDKCSNALSMLAELELKNDDCVSAKETLRAAGEATNGKDSSATLSPSSWSDKLLSKVDSKKIGGRAGGEKLLNEIETISNALYLTKNPLRNSSSGANARQRSFGKTNLPDPKSQPKSGNEDPTRKDKKSIWSWKTLKAFSHVRNRKFNCCFSLLVQSIKGLPSDLDDFSLSVFWKRRDGLLVTRPKKVVQGKVEFEEELYCTCTVHGRGNGPHHSAKYEAKHSLLYASVYGASEVDLGKHRVDLTRFLPLTLEELEEEKSSGKWATIFKLSGKAKGATMNVSFGYTVVGDNLTASGNHIGDSLKSKQNKYGIGKSEMVFGESGGRSRIQNTKSSPGKTYNDSLVSSRPEDDIKDLHEVLPVPQLELAKSVDVLYKKFDDGEFDTSADSNPKLDVCTEYSHLMKSEDENTDVDCGTEFSFVEQGIELSSMEQGEKIDAQIEVLAEEQVERINVKVVDSSSVGRPEIDNELLMVHDEGSRVVQQKEKHDNYTEELVACNSSSNDYDIYTKESILKELESALSCVSELETVALESPEEEHNSEFMSSDEPTGECLPLDFDDEFLEDECLESDFLRMLGIEQSPFGSSSDNEPESPREQLLRQFEDEAAAGGYSLFDFDIEDDNYPACGYNFNGSSNTSFDLPSIGNANEAIDFTEDTAVWSKTKAKMLEDLETEALMHKWGLNEEVFQQSPSSSSHGFGSPSDFPCEDPFDLPPLGEGLGPFIQTKNGGFLRTMNPAIFQNAKSGGNLIMQVSSPVVVPAEMGSGIMEILQRLASVGIEKLSMQANKLMPLEDITGKTMQQVAWEACPALEGSNRQCMPQSKPVFEQDSFGRRKGSMGSSSSSRHEKFSPNSMHGESESEYVSLEDVAPLALDKIEALSIEGLRIQSGMSEDEAPSNISAQPIGEFSALRGKGIDISGSLGLEGTAGLQLLDIKDNGDDVDGLMGLSLSLDEWMRLDSGELDDEEIISEHTSKILAAHHANSLDFIRGGTKGDRRRGKSSSRKCGLLGNNFTVALMVQLRDPSRNYEPVGAPMLSLIQVERVFIPPKPKIYSTVSEIRINYDEDNLESVTRVEKKEEEQEEKDIPQFRITEVHVVGIKSEPNKKLWGSSTSSQQKSGSRWLIANGMGKSKNHPSLKTKAAAAAAASKPLAAPEPKKVQQPAGDKGKESLWSISSGAMWKAFSALNPHARNPNVIFPKEDSRLRFTPPSLIHEYKTLKVKRAEFETETRLFPANNCWVFFPSSACPALALPGKSMACVYIPVQNSEEEVRVVLDQLPKDASDILDILKAEQAPLDLWLIIAREYFKQGKLEQFRQILEEGSSPEIDEYYADVRYERIAILNALGAYYSYLGKIETKQREKEEHFILATQYYNKASRIDMHEPSTWVGKGQLLLTKGEVEQAFAAFKIVLDGDRDNVPALLGQACVEFNRGHYSESLELYKRALQVYPDCPAAVRLGIGLCRYQLKQYGKAQQAFERVLQAKNVEALVALAIIDLNTNEAGRIRNGMEKMQTAFEIYPFCAMALNYLANHFFFTGQHFLVEQLTETALAITNHGPTKSHSFYNLARSYHSKGDYEKAGLYYMASAKEANKPREFVFPYHGLGQVQLKMGDFRSALSNFEKVLEVYPDNCETLKVLGHIYVQLGQAEKAQEYLRKATKIDPRDAQAFLDLGELLISTDEGAALDAFKTASILLRKEGREVPTEVLNNLGVLHFEREEFELAERIFKEALGDGIWLDFIDGKLRWPAIEASASVLQYKDMEFFYQLEREGRSIVLPWKKVTSLFNLARLLEQLHKIEVASVLYRLILFKYPDYVDAYLRLASIAKARNYVQLSIELVNDALKVNDKCSNALSMLGELELKNDDWVRAKETFRAAGEATDGKDSYATLSLGNWNYFAALRNEKRNPKLEATHLEKSKELYTRVLVQHPANLYAANGAAVILAEKGQFDVSKDIFTQVQEAASGNIFVQMPDVWINLAHVYFAQGNFSLAVKMYQNCLRKFYYNTDYQILLYLSRTYYEAEQWQDCKKTLLRAIHLAPSNYTLRFDAGVAMQKFSASTLQKTKRTADEVRSTVAELENAVRVFSQLSAASNLHFHGFDEKKIDTHVGYCKHLLEAAGVHLKAAEHEEQQVRQRQELARQVALAEDARRKADEQRKFQLERRKLEDEERRMMQQEQHFKRVKEQWKSTTPAKRRERSEIDDDEAGDSEKRRRKGGKRRKKDRKGKSHYETEEADNDMMDDQELDNEDNNISYRESRSQMNYQDDDLEGNDQDALAEAGLEDSDAEDEAGVPSSNAARRRATWSESEDDEPMNMQRESRLQRENSAGLEGSDGEIR</sequence>